<accession>A0ACC2E2Q8</accession>
<comment type="caution">
    <text evidence="1">The sequence shown here is derived from an EMBL/GenBank/DDBJ whole genome shotgun (WGS) entry which is preliminary data.</text>
</comment>
<reference evidence="2" key="1">
    <citation type="journal article" date="2024" name="Proc. Natl. Acad. Sci. U.S.A.">
        <title>Extraordinary preservation of gene collinearity over three hundred million years revealed in homosporous lycophytes.</title>
        <authorList>
            <person name="Li C."/>
            <person name="Wickell D."/>
            <person name="Kuo L.Y."/>
            <person name="Chen X."/>
            <person name="Nie B."/>
            <person name="Liao X."/>
            <person name="Peng D."/>
            <person name="Ji J."/>
            <person name="Jenkins J."/>
            <person name="Williams M."/>
            <person name="Shu S."/>
            <person name="Plott C."/>
            <person name="Barry K."/>
            <person name="Rajasekar S."/>
            <person name="Grimwood J."/>
            <person name="Han X."/>
            <person name="Sun S."/>
            <person name="Hou Z."/>
            <person name="He W."/>
            <person name="Dai G."/>
            <person name="Sun C."/>
            <person name="Schmutz J."/>
            <person name="Leebens-Mack J.H."/>
            <person name="Li F.W."/>
            <person name="Wang L."/>
        </authorList>
    </citation>
    <scope>NUCLEOTIDE SEQUENCE [LARGE SCALE GENOMIC DNA]</scope>
    <source>
        <strain evidence="2">cv. PW_Plant_1</strain>
    </source>
</reference>
<proteinExistence type="predicted"/>
<evidence type="ECO:0000313" key="1">
    <source>
        <dbReference type="EMBL" id="KAJ7560764.1"/>
    </source>
</evidence>
<sequence>MQVSFGHSHCFELTALFFQMIMLEGAKATTETVDALRSGANAMKAIQKATNIDDVDKTMDEINEQTENMKQIQEALSAPIGAAADIDDDELEAELEELEGAELEEQLLQPSISAPATQLPSVPPQRRPSQPVPQRIAPQKSEEDEELAAVQAEMAL</sequence>
<protein>
    <submittedName>
        <fullName evidence="1">Uncharacterized protein</fullName>
    </submittedName>
</protein>
<organism evidence="1 2">
    <name type="scientific">Diphasiastrum complanatum</name>
    <name type="common">Issler's clubmoss</name>
    <name type="synonym">Lycopodium complanatum</name>
    <dbReference type="NCBI Taxonomy" id="34168"/>
    <lineage>
        <taxon>Eukaryota</taxon>
        <taxon>Viridiplantae</taxon>
        <taxon>Streptophyta</taxon>
        <taxon>Embryophyta</taxon>
        <taxon>Tracheophyta</taxon>
        <taxon>Lycopodiopsida</taxon>
        <taxon>Lycopodiales</taxon>
        <taxon>Lycopodiaceae</taxon>
        <taxon>Lycopodioideae</taxon>
        <taxon>Diphasiastrum</taxon>
    </lineage>
</organism>
<dbReference type="Proteomes" id="UP001162992">
    <property type="component" value="Chromosome 4"/>
</dbReference>
<dbReference type="EMBL" id="CM055095">
    <property type="protein sequence ID" value="KAJ7560764.1"/>
    <property type="molecule type" value="Genomic_DNA"/>
</dbReference>
<keyword evidence="2" id="KW-1185">Reference proteome</keyword>
<name>A0ACC2E2Q8_DIPCM</name>
<evidence type="ECO:0000313" key="2">
    <source>
        <dbReference type="Proteomes" id="UP001162992"/>
    </source>
</evidence>
<gene>
    <name evidence="1" type="ORF">O6H91_04G144700</name>
</gene>